<dbReference type="PROSITE" id="PS00108">
    <property type="entry name" value="PROTEIN_KINASE_ST"/>
    <property type="match status" value="1"/>
</dbReference>
<dbReference type="EMBL" id="JACJSK010000003">
    <property type="protein sequence ID" value="MBD2542791.1"/>
    <property type="molecule type" value="Genomic_DNA"/>
</dbReference>
<keyword evidence="4" id="KW-0547">Nucleotide-binding</keyword>
<dbReference type="InterPro" id="IPR008271">
    <property type="entry name" value="Ser/Thr_kinase_AS"/>
</dbReference>
<feature type="transmembrane region" description="Helical" evidence="9">
    <location>
        <begin position="613"/>
        <end position="634"/>
    </location>
</feature>
<keyword evidence="12" id="KW-1185">Reference proteome</keyword>
<dbReference type="Pfam" id="PF00069">
    <property type="entry name" value="Pkinase"/>
    <property type="match status" value="1"/>
</dbReference>
<evidence type="ECO:0000256" key="4">
    <source>
        <dbReference type="ARBA" id="ARBA00022741"/>
    </source>
</evidence>
<dbReference type="CDD" id="cd14014">
    <property type="entry name" value="STKc_PknB_like"/>
    <property type="match status" value="1"/>
</dbReference>
<evidence type="ECO:0000256" key="2">
    <source>
        <dbReference type="ARBA" id="ARBA00022527"/>
    </source>
</evidence>
<feature type="transmembrane region" description="Helical" evidence="9">
    <location>
        <begin position="646"/>
        <end position="669"/>
    </location>
</feature>
<feature type="transmembrane region" description="Helical" evidence="9">
    <location>
        <begin position="496"/>
        <end position="521"/>
    </location>
</feature>
<feature type="domain" description="Protein kinase" evidence="10">
    <location>
        <begin position="12"/>
        <end position="269"/>
    </location>
</feature>
<evidence type="ECO:0000256" key="9">
    <source>
        <dbReference type="SAM" id="Phobius"/>
    </source>
</evidence>
<dbReference type="Proteomes" id="UP000641954">
    <property type="component" value="Unassembled WGS sequence"/>
</dbReference>
<dbReference type="GO" id="GO:0004674">
    <property type="term" value="F:protein serine/threonine kinase activity"/>
    <property type="evidence" value="ECO:0007669"/>
    <property type="project" value="UniProtKB-KW"/>
</dbReference>
<sequence length="691" mass="78097">MSNFPDFSQHGYQIISQLGENHLGGRVTYLAERQNSQNQTDKVVIKQFQFALMGATWAEYDAYSQEITMLRQLNHPGIAQYIDAFQTPDGFCMVQEYLNAESLATPRSWTPKQIKLLAESVLEILVYLQSQNPPIIHRDIKPENILVDEQMHVYLVDFGFARMGGGEIGASSVVKGTMGFMPPEQLFNRQLTTASDLYGLGGTLICLLTGTKSVDIGNLIDADYRINFRHLVPPVKRGLINWLEKLTDPRLPHRYASAASALAALQPIDVDRLPKVRFSHQNLEITATEFGQILTQNITITNPIPDTVLSGRFSVAPHPSDPPHTPYDHAWISFDPQQFSGNEVKCQITIDTSQLLAGETYTREVLLDSNSASDIDRLTVNLQTAPLPKKKKNLEFWLKLLLLLIIMACNGYFLGQHLLLFIGLPLLIILVSLLDFKQTILKSDQKIDNQEFIIDLFIDYNNRWIMVLFLFFSPLYTQLFGFFLKSLSWVMYSNDIQTQMGIGVCIIMVLLLGLFGVWLFPLCDTELFEYLKIILKLILPIFIVFIVLTIRLIVFGLNNLGFNEKILAFLIILGIGIIPGTRVTFKKIIINLKSMLFDPVVNLLNPQSTDQSVSWLTCTLGLCLGASYLTYVTTIEYLANFSIEKIFWIAGLGLIPVLITSIPLISYLIQRIQQAKNVAKYRRSESTLIKP</sequence>
<keyword evidence="9" id="KW-0472">Membrane</keyword>
<gene>
    <name evidence="11" type="ORF">H6G72_02730</name>
</gene>
<dbReference type="EC" id="2.7.11.1" evidence="1"/>
<dbReference type="SUPFAM" id="SSF56112">
    <property type="entry name" value="Protein kinase-like (PK-like)"/>
    <property type="match status" value="1"/>
</dbReference>
<evidence type="ECO:0000256" key="8">
    <source>
        <dbReference type="ARBA" id="ARBA00048679"/>
    </source>
</evidence>
<comment type="catalytic activity">
    <reaction evidence="8">
        <text>L-seryl-[protein] + ATP = O-phospho-L-seryl-[protein] + ADP + H(+)</text>
        <dbReference type="Rhea" id="RHEA:17989"/>
        <dbReference type="Rhea" id="RHEA-COMP:9863"/>
        <dbReference type="Rhea" id="RHEA-COMP:11604"/>
        <dbReference type="ChEBI" id="CHEBI:15378"/>
        <dbReference type="ChEBI" id="CHEBI:29999"/>
        <dbReference type="ChEBI" id="CHEBI:30616"/>
        <dbReference type="ChEBI" id="CHEBI:83421"/>
        <dbReference type="ChEBI" id="CHEBI:456216"/>
        <dbReference type="EC" id="2.7.11.1"/>
    </reaction>
</comment>
<dbReference type="PROSITE" id="PS50011">
    <property type="entry name" value="PROTEIN_KINASE_DOM"/>
    <property type="match status" value="1"/>
</dbReference>
<name>A0ABR8EB00_9CYAN</name>
<evidence type="ECO:0000313" key="11">
    <source>
        <dbReference type="EMBL" id="MBD2542791.1"/>
    </source>
</evidence>
<keyword evidence="2 11" id="KW-0723">Serine/threonine-protein kinase</keyword>
<evidence type="ECO:0000259" key="10">
    <source>
        <dbReference type="PROSITE" id="PS50011"/>
    </source>
</evidence>
<feature type="transmembrane region" description="Helical" evidence="9">
    <location>
        <begin position="566"/>
        <end position="585"/>
    </location>
</feature>
<keyword evidence="9" id="KW-0812">Transmembrane</keyword>
<evidence type="ECO:0000256" key="1">
    <source>
        <dbReference type="ARBA" id="ARBA00012513"/>
    </source>
</evidence>
<proteinExistence type="predicted"/>
<comment type="caution">
    <text evidence="11">The sequence shown here is derived from an EMBL/GenBank/DDBJ whole genome shotgun (WGS) entry which is preliminary data.</text>
</comment>
<evidence type="ECO:0000313" key="12">
    <source>
        <dbReference type="Proteomes" id="UP000641954"/>
    </source>
</evidence>
<dbReference type="Gene3D" id="1.10.510.10">
    <property type="entry name" value="Transferase(Phosphotransferase) domain 1"/>
    <property type="match status" value="1"/>
</dbReference>
<evidence type="ECO:0000256" key="5">
    <source>
        <dbReference type="ARBA" id="ARBA00022777"/>
    </source>
</evidence>
<evidence type="ECO:0000256" key="7">
    <source>
        <dbReference type="ARBA" id="ARBA00047899"/>
    </source>
</evidence>
<dbReference type="Gene3D" id="3.30.200.20">
    <property type="entry name" value="Phosphorylase Kinase, domain 1"/>
    <property type="match status" value="1"/>
</dbReference>
<feature type="transmembrane region" description="Helical" evidence="9">
    <location>
        <begin position="533"/>
        <end position="554"/>
    </location>
</feature>
<evidence type="ECO:0000256" key="6">
    <source>
        <dbReference type="ARBA" id="ARBA00022840"/>
    </source>
</evidence>
<evidence type="ECO:0000256" key="3">
    <source>
        <dbReference type="ARBA" id="ARBA00022679"/>
    </source>
</evidence>
<dbReference type="InterPro" id="IPR011009">
    <property type="entry name" value="Kinase-like_dom_sf"/>
</dbReference>
<keyword evidence="6" id="KW-0067">ATP-binding</keyword>
<keyword evidence="3" id="KW-0808">Transferase</keyword>
<feature type="transmembrane region" description="Helical" evidence="9">
    <location>
        <begin position="464"/>
        <end position="484"/>
    </location>
</feature>
<feature type="transmembrane region" description="Helical" evidence="9">
    <location>
        <begin position="419"/>
        <end position="436"/>
    </location>
</feature>
<keyword evidence="5 11" id="KW-0418">Kinase</keyword>
<comment type="catalytic activity">
    <reaction evidence="7">
        <text>L-threonyl-[protein] + ATP = O-phospho-L-threonyl-[protein] + ADP + H(+)</text>
        <dbReference type="Rhea" id="RHEA:46608"/>
        <dbReference type="Rhea" id="RHEA-COMP:11060"/>
        <dbReference type="Rhea" id="RHEA-COMP:11605"/>
        <dbReference type="ChEBI" id="CHEBI:15378"/>
        <dbReference type="ChEBI" id="CHEBI:30013"/>
        <dbReference type="ChEBI" id="CHEBI:30616"/>
        <dbReference type="ChEBI" id="CHEBI:61977"/>
        <dbReference type="ChEBI" id="CHEBI:456216"/>
        <dbReference type="EC" id="2.7.11.1"/>
    </reaction>
</comment>
<dbReference type="PANTHER" id="PTHR24363:SF0">
    <property type="entry name" value="SERINE_THREONINE KINASE LIKE DOMAIN CONTAINING 1"/>
    <property type="match status" value="1"/>
</dbReference>
<keyword evidence="9" id="KW-1133">Transmembrane helix</keyword>
<reference evidence="11 12" key="1">
    <citation type="journal article" date="2020" name="ISME J.">
        <title>Comparative genomics reveals insights into cyanobacterial evolution and habitat adaptation.</title>
        <authorList>
            <person name="Chen M.Y."/>
            <person name="Teng W.K."/>
            <person name="Zhao L."/>
            <person name="Hu C.X."/>
            <person name="Zhou Y.K."/>
            <person name="Han B.P."/>
            <person name="Song L.R."/>
            <person name="Shu W.S."/>
        </authorList>
    </citation>
    <scope>NUCLEOTIDE SEQUENCE [LARGE SCALE GENOMIC DNA]</scope>
    <source>
        <strain evidence="11 12">FACHB-1370</strain>
    </source>
</reference>
<protein>
    <recommendedName>
        <fullName evidence="1">non-specific serine/threonine protein kinase</fullName>
        <ecNumber evidence="1">2.7.11.1</ecNumber>
    </recommendedName>
</protein>
<accession>A0ABR8EB00</accession>
<dbReference type="SMART" id="SM00220">
    <property type="entry name" value="S_TKc"/>
    <property type="match status" value="1"/>
</dbReference>
<dbReference type="InterPro" id="IPR000719">
    <property type="entry name" value="Prot_kinase_dom"/>
</dbReference>
<dbReference type="PANTHER" id="PTHR24363">
    <property type="entry name" value="SERINE/THREONINE PROTEIN KINASE"/>
    <property type="match status" value="1"/>
</dbReference>
<organism evidence="11 12">
    <name type="scientific">Planktothricoides raciborskii FACHB-1370</name>
    <dbReference type="NCBI Taxonomy" id="2949576"/>
    <lineage>
        <taxon>Bacteria</taxon>
        <taxon>Bacillati</taxon>
        <taxon>Cyanobacteriota</taxon>
        <taxon>Cyanophyceae</taxon>
        <taxon>Oscillatoriophycideae</taxon>
        <taxon>Oscillatoriales</taxon>
        <taxon>Oscillatoriaceae</taxon>
        <taxon>Planktothricoides</taxon>
    </lineage>
</organism>
<dbReference type="RefSeq" id="WP_190877099.1">
    <property type="nucleotide sequence ID" value="NZ_JACJSK010000003.1"/>
</dbReference>